<gene>
    <name evidence="3" type="ORF">SAMN05216251_10222</name>
</gene>
<keyword evidence="2" id="KW-0732">Signal</keyword>
<protein>
    <recommendedName>
        <fullName evidence="5">Secreted protein</fullName>
    </recommendedName>
</protein>
<dbReference type="Proteomes" id="UP000199323">
    <property type="component" value="Unassembled WGS sequence"/>
</dbReference>
<sequence>MQAVTGGRTLRGALPLAVLVVLLTAGTGYAFDDTGKPKADGDGKGSTDPGGNLSAAAQGYRITYPTGAPKGGGKPLVSVDANWTPPPCWFGPKYTPEQFKAEYTKNFNDELPQVHGSFRTAMGQDLDHYQNGLDYPGDKGYKDFNTAEAGKGMWWVVTENPDADPMAQMSCNNNRPTWVPNGQLPPPTADHVITAEMLSKLAFAHTRVPGVQVVTNPAGRQTVNIPTWVTLREAYTPVKVRASVDLGGGREIWAETTAEPSGVHIDAGTRDATLFPSSGDCAIAPDGTVGAAYNGDPKADPPCGVTYRRSTQNIPPFPFDASVTWKISWTGSDGGPHQLPNGQVDDPRPVTVQEVQTINN</sequence>
<feature type="chain" id="PRO_5011441143" description="Secreted protein" evidence="2">
    <location>
        <begin position="31"/>
        <end position="360"/>
    </location>
</feature>
<dbReference type="AlphaFoldDB" id="A0A1I1YHX3"/>
<evidence type="ECO:0000256" key="2">
    <source>
        <dbReference type="SAM" id="SignalP"/>
    </source>
</evidence>
<proteinExistence type="predicted"/>
<feature type="region of interest" description="Disordered" evidence="1">
    <location>
        <begin position="32"/>
        <end position="54"/>
    </location>
</feature>
<accession>A0A1I1YHX3</accession>
<evidence type="ECO:0008006" key="5">
    <source>
        <dbReference type="Google" id="ProtNLM"/>
    </source>
</evidence>
<evidence type="ECO:0000313" key="4">
    <source>
        <dbReference type="Proteomes" id="UP000199323"/>
    </source>
</evidence>
<feature type="compositionally biased region" description="Basic and acidic residues" evidence="1">
    <location>
        <begin position="33"/>
        <end position="45"/>
    </location>
</feature>
<dbReference type="STRING" id="380248.SAMN05216251_10222"/>
<keyword evidence="4" id="KW-1185">Reference proteome</keyword>
<name>A0A1I1YHX3_9ACTN</name>
<dbReference type="EMBL" id="FONG01000002">
    <property type="protein sequence ID" value="SFE18648.1"/>
    <property type="molecule type" value="Genomic_DNA"/>
</dbReference>
<dbReference type="RefSeq" id="WP_143120511.1">
    <property type="nucleotide sequence ID" value="NZ_FONG01000002.1"/>
</dbReference>
<feature type="signal peptide" evidence="2">
    <location>
        <begin position="1"/>
        <end position="30"/>
    </location>
</feature>
<organism evidence="3 4">
    <name type="scientific">Actinacidiphila alni</name>
    <dbReference type="NCBI Taxonomy" id="380248"/>
    <lineage>
        <taxon>Bacteria</taxon>
        <taxon>Bacillati</taxon>
        <taxon>Actinomycetota</taxon>
        <taxon>Actinomycetes</taxon>
        <taxon>Kitasatosporales</taxon>
        <taxon>Streptomycetaceae</taxon>
        <taxon>Actinacidiphila</taxon>
    </lineage>
</organism>
<evidence type="ECO:0000313" key="3">
    <source>
        <dbReference type="EMBL" id="SFE18648.1"/>
    </source>
</evidence>
<dbReference type="OrthoDB" id="4072449at2"/>
<evidence type="ECO:0000256" key="1">
    <source>
        <dbReference type="SAM" id="MobiDB-lite"/>
    </source>
</evidence>
<reference evidence="3 4" key="1">
    <citation type="submission" date="2016-10" db="EMBL/GenBank/DDBJ databases">
        <authorList>
            <person name="de Groot N.N."/>
        </authorList>
    </citation>
    <scope>NUCLEOTIDE SEQUENCE [LARGE SCALE GENOMIC DNA]</scope>
    <source>
        <strain evidence="3 4">CGMCC 4.3510</strain>
    </source>
</reference>